<dbReference type="EMBL" id="KQ242263">
    <property type="protein sequence ID" value="KNC79682.1"/>
    <property type="molecule type" value="Genomic_DNA"/>
</dbReference>
<name>A0A0L0FSA6_9EUKA</name>
<accession>A0A0L0FSA6</accession>
<evidence type="ECO:0000313" key="1">
    <source>
        <dbReference type="EMBL" id="KNC79682.1"/>
    </source>
</evidence>
<dbReference type="RefSeq" id="XP_014153584.1">
    <property type="nucleotide sequence ID" value="XM_014298109.1"/>
</dbReference>
<sequence length="89" mass="9671">MPGGFSFNSFGGRPGGGNGGGYQVLSTPITYSHSSVEAIWAVWVVWAVVVAREWEHRFNVLKNPNIHTWQMALMNVAHQLLAPPVGANP</sequence>
<evidence type="ECO:0000313" key="2">
    <source>
        <dbReference type="Proteomes" id="UP000054560"/>
    </source>
</evidence>
<dbReference type="AlphaFoldDB" id="A0A0L0FSA6"/>
<dbReference type="Proteomes" id="UP000054560">
    <property type="component" value="Unassembled WGS sequence"/>
</dbReference>
<dbReference type="GeneID" id="25908433"/>
<keyword evidence="2" id="KW-1185">Reference proteome</keyword>
<gene>
    <name evidence="1" type="ORF">SARC_07929</name>
</gene>
<reference evidence="1 2" key="1">
    <citation type="submission" date="2011-02" db="EMBL/GenBank/DDBJ databases">
        <title>The Genome Sequence of Sphaeroforma arctica JP610.</title>
        <authorList>
            <consortium name="The Broad Institute Genome Sequencing Platform"/>
            <person name="Russ C."/>
            <person name="Cuomo C."/>
            <person name="Young S.K."/>
            <person name="Zeng Q."/>
            <person name="Gargeya S."/>
            <person name="Alvarado L."/>
            <person name="Berlin A."/>
            <person name="Chapman S.B."/>
            <person name="Chen Z."/>
            <person name="Freedman E."/>
            <person name="Gellesch M."/>
            <person name="Goldberg J."/>
            <person name="Griggs A."/>
            <person name="Gujja S."/>
            <person name="Heilman E."/>
            <person name="Heiman D."/>
            <person name="Howarth C."/>
            <person name="Mehta T."/>
            <person name="Neiman D."/>
            <person name="Pearson M."/>
            <person name="Roberts A."/>
            <person name="Saif S."/>
            <person name="Shea T."/>
            <person name="Shenoy N."/>
            <person name="Sisk P."/>
            <person name="Stolte C."/>
            <person name="Sykes S."/>
            <person name="White J."/>
            <person name="Yandava C."/>
            <person name="Burger G."/>
            <person name="Gray M.W."/>
            <person name="Holland P.W.H."/>
            <person name="King N."/>
            <person name="Lang F.B.F."/>
            <person name="Roger A.J."/>
            <person name="Ruiz-Trillo I."/>
            <person name="Haas B."/>
            <person name="Nusbaum C."/>
            <person name="Birren B."/>
        </authorList>
    </citation>
    <scope>NUCLEOTIDE SEQUENCE [LARGE SCALE GENOMIC DNA]</scope>
    <source>
        <strain evidence="1 2">JP610</strain>
    </source>
</reference>
<protein>
    <submittedName>
        <fullName evidence="1">Uncharacterized protein</fullName>
    </submittedName>
</protein>
<organism evidence="1 2">
    <name type="scientific">Sphaeroforma arctica JP610</name>
    <dbReference type="NCBI Taxonomy" id="667725"/>
    <lineage>
        <taxon>Eukaryota</taxon>
        <taxon>Ichthyosporea</taxon>
        <taxon>Ichthyophonida</taxon>
        <taxon>Sphaeroforma</taxon>
    </lineage>
</organism>
<proteinExistence type="predicted"/>